<dbReference type="EC" id="2.1.1.199" evidence="6"/>
<dbReference type="PIRSF" id="PIRSF004486">
    <property type="entry name" value="MraW"/>
    <property type="match status" value="1"/>
</dbReference>
<dbReference type="HAMAP" id="MF_01007">
    <property type="entry name" value="16SrRNA_methyltr_H"/>
    <property type="match status" value="1"/>
</dbReference>
<comment type="caution">
    <text evidence="7">The sequence shown here is derived from an EMBL/GenBank/DDBJ whole genome shotgun (WGS) entry which is preliminary data.</text>
</comment>
<dbReference type="SUPFAM" id="SSF53335">
    <property type="entry name" value="S-adenosyl-L-methionine-dependent methyltransferases"/>
    <property type="match status" value="1"/>
</dbReference>
<evidence type="ECO:0000256" key="3">
    <source>
        <dbReference type="ARBA" id="ARBA00022603"/>
    </source>
</evidence>
<comment type="similarity">
    <text evidence="1 6">Belongs to the methyltransferase superfamily. RsmH family.</text>
</comment>
<dbReference type="SUPFAM" id="SSF81799">
    <property type="entry name" value="Putative methyltransferase TM0872, insert domain"/>
    <property type="match status" value="1"/>
</dbReference>
<dbReference type="GO" id="GO:0071424">
    <property type="term" value="F:rRNA (cytosine-N4-)-methyltransferase activity"/>
    <property type="evidence" value="ECO:0007669"/>
    <property type="project" value="UniProtKB-UniRule"/>
</dbReference>
<feature type="binding site" evidence="6">
    <location>
        <position position="50"/>
    </location>
    <ligand>
        <name>S-adenosyl-L-methionine</name>
        <dbReference type="ChEBI" id="CHEBI:59789"/>
    </ligand>
</feature>
<keyword evidence="3 6" id="KW-0489">Methyltransferase</keyword>
<dbReference type="GO" id="GO:0070475">
    <property type="term" value="P:rRNA base methylation"/>
    <property type="evidence" value="ECO:0007669"/>
    <property type="project" value="UniProtKB-UniRule"/>
</dbReference>
<feature type="binding site" evidence="6">
    <location>
        <position position="84"/>
    </location>
    <ligand>
        <name>S-adenosyl-L-methionine</name>
        <dbReference type="ChEBI" id="CHEBI:59789"/>
    </ligand>
</feature>
<feature type="binding site" evidence="6">
    <location>
        <position position="63"/>
    </location>
    <ligand>
        <name>S-adenosyl-L-methionine</name>
        <dbReference type="ChEBI" id="CHEBI:59789"/>
    </ligand>
</feature>
<dbReference type="Proteomes" id="UP000178892">
    <property type="component" value="Unassembled WGS sequence"/>
</dbReference>
<dbReference type="Pfam" id="PF01795">
    <property type="entry name" value="Methyltransf_5"/>
    <property type="match status" value="1"/>
</dbReference>
<comment type="subcellular location">
    <subcellularLocation>
        <location evidence="6">Cytoplasm</location>
    </subcellularLocation>
</comment>
<dbReference type="Gene3D" id="1.10.150.170">
    <property type="entry name" value="Putative methyltransferase TM0872, insert domain"/>
    <property type="match status" value="1"/>
</dbReference>
<evidence type="ECO:0000313" key="7">
    <source>
        <dbReference type="EMBL" id="OGE81236.1"/>
    </source>
</evidence>
<accession>A0A1F5NU79</accession>
<keyword evidence="6" id="KW-0963">Cytoplasm</keyword>
<dbReference type="EMBL" id="MFEL01000010">
    <property type="protein sequence ID" value="OGE81236.1"/>
    <property type="molecule type" value="Genomic_DNA"/>
</dbReference>
<evidence type="ECO:0000256" key="2">
    <source>
        <dbReference type="ARBA" id="ARBA00022552"/>
    </source>
</evidence>
<comment type="function">
    <text evidence="6">Specifically methylates the N4 position of cytidine in position 1402 (C1402) of 16S rRNA.</text>
</comment>
<dbReference type="PANTHER" id="PTHR11265:SF0">
    <property type="entry name" value="12S RRNA N4-METHYLCYTIDINE METHYLTRANSFERASE"/>
    <property type="match status" value="1"/>
</dbReference>
<name>A0A1F5NU79_9BACT</name>
<protein>
    <recommendedName>
        <fullName evidence="6">Ribosomal RNA small subunit methyltransferase H</fullName>
        <ecNumber evidence="6">2.1.1.199</ecNumber>
    </recommendedName>
    <alternativeName>
        <fullName evidence="6">16S rRNA m(4)C1402 methyltransferase</fullName>
    </alternativeName>
    <alternativeName>
        <fullName evidence="6">rRNA (cytosine-N(4)-)-methyltransferase RsmH</fullName>
    </alternativeName>
</protein>
<sequence length="267" mass="30059">MHIPVLLNETLEHLNITDQPQTFIDATFGGGGHTAAILTKNPKAEVLTIDWDPASGAKVTGNYRDLDEFAKGCGFLQVDGILFDLGFSSLQLDEVRRGFAFQTDGPLDMRYSPSTRLNAADIVNGYSEADLKRIFREYGEERFVGRIARKICEQRKKKPIKTAQELKQIIGPPQSARRIFQALRIEVNDELNNLKTALPKSLEILKPGGRLVVISFHSLEDRIVKWFFKDHQDKLKILTKKVVLASETEINTNPRSKSAKLRAAEKI</sequence>
<proteinExistence type="inferred from homology"/>
<keyword evidence="5 6" id="KW-0949">S-adenosyl-L-methionine</keyword>
<dbReference type="Gene3D" id="3.40.50.150">
    <property type="entry name" value="Vaccinia Virus protein VP39"/>
    <property type="match status" value="1"/>
</dbReference>
<feature type="binding site" evidence="6">
    <location>
        <position position="91"/>
    </location>
    <ligand>
        <name>S-adenosyl-L-methionine</name>
        <dbReference type="ChEBI" id="CHEBI:59789"/>
    </ligand>
</feature>
<keyword evidence="2 6" id="KW-0698">rRNA processing</keyword>
<evidence type="ECO:0000313" key="8">
    <source>
        <dbReference type="Proteomes" id="UP000178892"/>
    </source>
</evidence>
<evidence type="ECO:0000256" key="6">
    <source>
        <dbReference type="HAMAP-Rule" id="MF_01007"/>
    </source>
</evidence>
<dbReference type="InterPro" id="IPR029063">
    <property type="entry name" value="SAM-dependent_MTases_sf"/>
</dbReference>
<evidence type="ECO:0000256" key="5">
    <source>
        <dbReference type="ARBA" id="ARBA00022691"/>
    </source>
</evidence>
<evidence type="ECO:0000256" key="1">
    <source>
        <dbReference type="ARBA" id="ARBA00010396"/>
    </source>
</evidence>
<dbReference type="NCBIfam" id="TIGR00006">
    <property type="entry name" value="16S rRNA (cytosine(1402)-N(4))-methyltransferase RsmH"/>
    <property type="match status" value="1"/>
</dbReference>
<dbReference type="GO" id="GO:0005737">
    <property type="term" value="C:cytoplasm"/>
    <property type="evidence" value="ECO:0007669"/>
    <property type="project" value="UniProtKB-SubCell"/>
</dbReference>
<dbReference type="InterPro" id="IPR002903">
    <property type="entry name" value="RsmH"/>
</dbReference>
<evidence type="ECO:0000256" key="4">
    <source>
        <dbReference type="ARBA" id="ARBA00022679"/>
    </source>
</evidence>
<dbReference type="STRING" id="1817825.A2720_01720"/>
<dbReference type="InterPro" id="IPR023397">
    <property type="entry name" value="SAM-dep_MeTrfase_MraW_recog"/>
</dbReference>
<dbReference type="PANTHER" id="PTHR11265">
    <property type="entry name" value="S-ADENOSYL-METHYLTRANSFERASE MRAW"/>
    <property type="match status" value="1"/>
</dbReference>
<gene>
    <name evidence="6" type="primary">rsmH</name>
    <name evidence="7" type="ORF">A2720_01720</name>
</gene>
<organism evidence="7 8">
    <name type="scientific">Candidatus Doudnabacteria bacterium RIFCSPHIGHO2_01_FULL_46_24</name>
    <dbReference type="NCBI Taxonomy" id="1817825"/>
    <lineage>
        <taxon>Bacteria</taxon>
        <taxon>Candidatus Doudnaibacteriota</taxon>
    </lineage>
</organism>
<keyword evidence="4 6" id="KW-0808">Transferase</keyword>
<reference evidence="7 8" key="1">
    <citation type="journal article" date="2016" name="Nat. Commun.">
        <title>Thousands of microbial genomes shed light on interconnected biogeochemical processes in an aquifer system.</title>
        <authorList>
            <person name="Anantharaman K."/>
            <person name="Brown C.T."/>
            <person name="Hug L.A."/>
            <person name="Sharon I."/>
            <person name="Castelle C.J."/>
            <person name="Probst A.J."/>
            <person name="Thomas B.C."/>
            <person name="Singh A."/>
            <person name="Wilkins M.J."/>
            <person name="Karaoz U."/>
            <person name="Brodie E.L."/>
            <person name="Williams K.H."/>
            <person name="Hubbard S.S."/>
            <person name="Banfield J.F."/>
        </authorList>
    </citation>
    <scope>NUCLEOTIDE SEQUENCE [LARGE SCALE GENOMIC DNA]</scope>
</reference>
<comment type="catalytic activity">
    <reaction evidence="6">
        <text>cytidine(1402) in 16S rRNA + S-adenosyl-L-methionine = N(4)-methylcytidine(1402) in 16S rRNA + S-adenosyl-L-homocysteine + H(+)</text>
        <dbReference type="Rhea" id="RHEA:42928"/>
        <dbReference type="Rhea" id="RHEA-COMP:10286"/>
        <dbReference type="Rhea" id="RHEA-COMP:10287"/>
        <dbReference type="ChEBI" id="CHEBI:15378"/>
        <dbReference type="ChEBI" id="CHEBI:57856"/>
        <dbReference type="ChEBI" id="CHEBI:59789"/>
        <dbReference type="ChEBI" id="CHEBI:74506"/>
        <dbReference type="ChEBI" id="CHEBI:82748"/>
        <dbReference type="EC" id="2.1.1.199"/>
    </reaction>
</comment>
<feature type="binding site" evidence="6">
    <location>
        <begin position="31"/>
        <end position="33"/>
    </location>
    <ligand>
        <name>S-adenosyl-L-methionine</name>
        <dbReference type="ChEBI" id="CHEBI:59789"/>
    </ligand>
</feature>
<dbReference type="AlphaFoldDB" id="A0A1F5NU79"/>